<dbReference type="InterPro" id="IPR016064">
    <property type="entry name" value="NAD/diacylglycerol_kinase_sf"/>
</dbReference>
<name>A0A9W5TDU9_BABOV</name>
<dbReference type="EMBL" id="BLIY01000023">
    <property type="protein sequence ID" value="GFE55641.1"/>
    <property type="molecule type" value="Genomic_DNA"/>
</dbReference>
<dbReference type="PANTHER" id="PTHR13158:SF5">
    <property type="entry name" value="NAD KINASE 2, MITOCHONDRIAL"/>
    <property type="match status" value="1"/>
</dbReference>
<dbReference type="Gene3D" id="2.60.200.30">
    <property type="entry name" value="Probable inorganic polyphosphate/atp-NAD kinase, domain 2"/>
    <property type="match status" value="1"/>
</dbReference>
<reference evidence="1" key="1">
    <citation type="submission" date="2019-12" db="EMBL/GenBank/DDBJ databases">
        <title>Genome sequence of Babesia ovis.</title>
        <authorList>
            <person name="Yamagishi J."/>
            <person name="Sevinc F."/>
            <person name="Xuan X."/>
        </authorList>
    </citation>
    <scope>NUCLEOTIDE SEQUENCE</scope>
    <source>
        <strain evidence="1">Selcuk</strain>
    </source>
</reference>
<evidence type="ECO:0000313" key="1">
    <source>
        <dbReference type="EMBL" id="GFE55641.1"/>
    </source>
</evidence>
<dbReference type="GO" id="GO:0003951">
    <property type="term" value="F:NAD+ kinase activity"/>
    <property type="evidence" value="ECO:0007669"/>
    <property type="project" value="InterPro"/>
</dbReference>
<organism evidence="1 2">
    <name type="scientific">Babesia ovis</name>
    <dbReference type="NCBI Taxonomy" id="5869"/>
    <lineage>
        <taxon>Eukaryota</taxon>
        <taxon>Sar</taxon>
        <taxon>Alveolata</taxon>
        <taxon>Apicomplexa</taxon>
        <taxon>Aconoidasida</taxon>
        <taxon>Piroplasmida</taxon>
        <taxon>Babesiidae</taxon>
        <taxon>Babesia</taxon>
    </lineage>
</organism>
<dbReference type="AlphaFoldDB" id="A0A9W5TDU9"/>
<sequence length="541" mass="60806">MWLRMPPTALQHWREAHLVYSRRCYTTSCHHRRSYSTTSQDAAPTPTELQGRFKNLEINRILILEKVTKYDLERRNGLSDADIRDRFPRMFCSMQCYIPAVAYRTHRTHTKIMDAIRHHLRDTYQIDYKVIKAQSHNLTLDDLERSNFPPDLIISAGGDGTFLEAAALVPPSNNTKRHLFVVGINTDPERSVGALCLSYFRRGNSMSHFLDKNQPGCTQSILDMPKQNMIRFTETGSLMRKECTSDTTGEKEWADISSATFCGTQQGIPDKPEGHCTVISKRTANIYNLTYDEYVGTLLERLLVKRDYKPIARQRIRIKMFKRGDCGPSCIEHSKVDAAGIEDTLFSGSDSTFSNEELGHPCGQPSGILPYGAVNDVIIADESFGRTFYGLVQVDSSSIMRFKSSGVLISTGTGSTAWAYNMCKMSMNHGMRLLESLLTHPSFPREAAGKVDAQMMREVVEAHNAKLVFGASQNTLKCIIREAIYDASTVDASTFMGKQVKILSLSKNARMFVDGSKVVNLDYGDVVVLKTFNSDTIWSCI</sequence>
<dbReference type="InterPro" id="IPR017437">
    <property type="entry name" value="ATP-NAD_kinase_PpnK-typ_C"/>
</dbReference>
<dbReference type="SUPFAM" id="SSF111331">
    <property type="entry name" value="NAD kinase/diacylglycerol kinase-like"/>
    <property type="match status" value="2"/>
</dbReference>
<keyword evidence="1" id="KW-0804">Transcription</keyword>
<keyword evidence="2" id="KW-1185">Reference proteome</keyword>
<protein>
    <submittedName>
        <fullName evidence="1">DNA-directed RNA polymerase III RPC8</fullName>
    </submittedName>
</protein>
<dbReference type="OrthoDB" id="185618at2759"/>
<dbReference type="GO" id="GO:0019674">
    <property type="term" value="P:NAD+ metabolic process"/>
    <property type="evidence" value="ECO:0007669"/>
    <property type="project" value="InterPro"/>
</dbReference>
<keyword evidence="1" id="KW-0240">DNA-directed RNA polymerase</keyword>
<dbReference type="PANTHER" id="PTHR13158">
    <property type="match status" value="1"/>
</dbReference>
<dbReference type="GO" id="GO:0005739">
    <property type="term" value="C:mitochondrion"/>
    <property type="evidence" value="ECO:0007669"/>
    <property type="project" value="TreeGrafter"/>
</dbReference>
<accession>A0A9W5TDU9</accession>
<dbReference type="Proteomes" id="UP001057455">
    <property type="component" value="Unassembled WGS sequence"/>
</dbReference>
<dbReference type="Gene3D" id="3.40.50.10330">
    <property type="entry name" value="Probable inorganic polyphosphate/atp-NAD kinase, domain 1"/>
    <property type="match status" value="1"/>
</dbReference>
<comment type="caution">
    <text evidence="1">The sequence shown here is derived from an EMBL/GenBank/DDBJ whole genome shotgun (WGS) entry which is preliminary data.</text>
</comment>
<dbReference type="InterPro" id="IPR017438">
    <property type="entry name" value="ATP-NAD_kinase_N"/>
</dbReference>
<dbReference type="GO" id="GO:0000428">
    <property type="term" value="C:DNA-directed RNA polymerase complex"/>
    <property type="evidence" value="ECO:0007669"/>
    <property type="project" value="UniProtKB-KW"/>
</dbReference>
<evidence type="ECO:0000313" key="2">
    <source>
        <dbReference type="Proteomes" id="UP001057455"/>
    </source>
</evidence>
<proteinExistence type="predicted"/>
<gene>
    <name evidence="1" type="ORF">BaOVIS_030450</name>
</gene>